<proteinExistence type="predicted"/>
<dbReference type="Proteomes" id="UP000050741">
    <property type="component" value="Unassembled WGS sequence"/>
</dbReference>
<organism evidence="2 3">
    <name type="scientific">Globodera pallida</name>
    <name type="common">Potato cyst nematode worm</name>
    <name type="synonym">Heterodera pallida</name>
    <dbReference type="NCBI Taxonomy" id="36090"/>
    <lineage>
        <taxon>Eukaryota</taxon>
        <taxon>Metazoa</taxon>
        <taxon>Ecdysozoa</taxon>
        <taxon>Nematoda</taxon>
        <taxon>Chromadorea</taxon>
        <taxon>Rhabditida</taxon>
        <taxon>Tylenchina</taxon>
        <taxon>Tylenchomorpha</taxon>
        <taxon>Tylenchoidea</taxon>
        <taxon>Heteroderidae</taxon>
        <taxon>Heteroderinae</taxon>
        <taxon>Globodera</taxon>
    </lineage>
</organism>
<keyword evidence="2" id="KW-1185">Reference proteome</keyword>
<reference evidence="2" key="2">
    <citation type="submission" date="2014-05" db="EMBL/GenBank/DDBJ databases">
        <title>The genome and life-stage specific transcriptomes of Globodera pallida elucidate key aspects of plant parasitism by a cyst nematode.</title>
        <authorList>
            <person name="Cotton J.A."/>
            <person name="Lilley C.J."/>
            <person name="Jones L.M."/>
            <person name="Kikuchi T."/>
            <person name="Reid A.J."/>
            <person name="Thorpe P."/>
            <person name="Tsai I.J."/>
            <person name="Beasley H."/>
            <person name="Blok V."/>
            <person name="Cock P.J.A."/>
            <person name="Van den Akker S.E."/>
            <person name="Holroyd N."/>
            <person name="Hunt M."/>
            <person name="Mantelin S."/>
            <person name="Naghra H."/>
            <person name="Pain A."/>
            <person name="Palomares-Rius J.E."/>
            <person name="Zarowiecki M."/>
            <person name="Berriman M."/>
            <person name="Jones J.T."/>
            <person name="Urwin P.E."/>
        </authorList>
    </citation>
    <scope>NUCLEOTIDE SEQUENCE [LARGE SCALE GENOMIC DNA]</scope>
    <source>
        <strain evidence="2">Lindley</strain>
    </source>
</reference>
<accession>A0A183CHX9</accession>
<dbReference type="Pfam" id="PF24359">
    <property type="entry name" value="DUF7515"/>
    <property type="match status" value="1"/>
</dbReference>
<reference evidence="2" key="1">
    <citation type="submission" date="2013-12" db="EMBL/GenBank/DDBJ databases">
        <authorList>
            <person name="Aslett M."/>
        </authorList>
    </citation>
    <scope>NUCLEOTIDE SEQUENCE [LARGE SCALE GENOMIC DNA]</scope>
    <source>
        <strain evidence="2">Lindley</strain>
    </source>
</reference>
<evidence type="ECO:0000313" key="2">
    <source>
        <dbReference type="Proteomes" id="UP000050741"/>
    </source>
</evidence>
<evidence type="ECO:0000313" key="3">
    <source>
        <dbReference type="WBParaSite" id="GPLIN_001248500"/>
    </source>
</evidence>
<sequence>MFLTLFSSHTESPIQMPLRFSSSDDSSSSAVPDIDFAREILCSELKKFRSQVCQTLQSRFPGYESLSSLINAIGCDYGFDPVNRAKEFGYFSFYEFLASDYMKGRVRISFRENGDALYLALPTNESKHIFDEQRISYQHKMKYR</sequence>
<feature type="domain" description="DUF7515" evidence="1">
    <location>
        <begin position="44"/>
        <end position="125"/>
    </location>
</feature>
<dbReference type="WBParaSite" id="GPLIN_001248500">
    <property type="protein sequence ID" value="GPLIN_001248500"/>
    <property type="gene ID" value="GPLIN_001248500"/>
</dbReference>
<protein>
    <submittedName>
        <fullName evidence="3">HTH OST-type domain-containing protein</fullName>
    </submittedName>
</protein>
<reference evidence="3" key="3">
    <citation type="submission" date="2016-06" db="UniProtKB">
        <authorList>
            <consortium name="WormBaseParasite"/>
        </authorList>
    </citation>
    <scope>IDENTIFICATION</scope>
</reference>
<evidence type="ECO:0000259" key="1">
    <source>
        <dbReference type="Pfam" id="PF24359"/>
    </source>
</evidence>
<dbReference type="AlphaFoldDB" id="A0A183CHX9"/>
<dbReference type="InterPro" id="IPR055937">
    <property type="entry name" value="DUF7515"/>
</dbReference>
<name>A0A183CHX9_GLOPA</name>